<feature type="domain" description="Zinc finger DNA-directed DNA polymerase family B alpha" evidence="16">
    <location>
        <begin position="1217"/>
        <end position="1415"/>
    </location>
</feature>
<comment type="catalytic activity">
    <reaction evidence="12">
        <text>DNA(n) + a 2'-deoxyribonucleoside 5'-triphosphate = DNA(n+1) + diphosphate</text>
        <dbReference type="Rhea" id="RHEA:22508"/>
        <dbReference type="Rhea" id="RHEA-COMP:17339"/>
        <dbReference type="Rhea" id="RHEA-COMP:17340"/>
        <dbReference type="ChEBI" id="CHEBI:33019"/>
        <dbReference type="ChEBI" id="CHEBI:61560"/>
        <dbReference type="ChEBI" id="CHEBI:173112"/>
        <dbReference type="EC" id="2.7.7.7"/>
    </reaction>
</comment>
<keyword evidence="7" id="KW-0863">Zinc-finger</keyword>
<dbReference type="FunCoup" id="D8RS54">
    <property type="interactions" value="3702"/>
</dbReference>
<dbReference type="GO" id="GO:0006273">
    <property type="term" value="P:lagging strand elongation"/>
    <property type="evidence" value="ECO:0000318"/>
    <property type="project" value="GO_Central"/>
</dbReference>
<dbReference type="InterPro" id="IPR015088">
    <property type="entry name" value="Znf_DNA-dir_DNA_pol_B_alpha"/>
</dbReference>
<dbReference type="FunFam" id="1.10.132.60:FF:000004">
    <property type="entry name" value="DNA polymerase"/>
    <property type="match status" value="1"/>
</dbReference>
<reference evidence="18 19" key="1">
    <citation type="journal article" date="2011" name="Science">
        <title>The Selaginella genome identifies genetic changes associated with the evolution of vascular plants.</title>
        <authorList>
            <person name="Banks J.A."/>
            <person name="Nishiyama T."/>
            <person name="Hasebe M."/>
            <person name="Bowman J.L."/>
            <person name="Gribskov M."/>
            <person name="dePamphilis C."/>
            <person name="Albert V.A."/>
            <person name="Aono N."/>
            <person name="Aoyama T."/>
            <person name="Ambrose B.A."/>
            <person name="Ashton N.W."/>
            <person name="Axtell M.J."/>
            <person name="Barker E."/>
            <person name="Barker M.S."/>
            <person name="Bennetzen J.L."/>
            <person name="Bonawitz N.D."/>
            <person name="Chapple C."/>
            <person name="Cheng C."/>
            <person name="Correa L.G."/>
            <person name="Dacre M."/>
            <person name="DeBarry J."/>
            <person name="Dreyer I."/>
            <person name="Elias M."/>
            <person name="Engstrom E.M."/>
            <person name="Estelle M."/>
            <person name="Feng L."/>
            <person name="Finet C."/>
            <person name="Floyd S.K."/>
            <person name="Frommer W.B."/>
            <person name="Fujita T."/>
            <person name="Gramzow L."/>
            <person name="Gutensohn M."/>
            <person name="Harholt J."/>
            <person name="Hattori M."/>
            <person name="Heyl A."/>
            <person name="Hirai T."/>
            <person name="Hiwatashi Y."/>
            <person name="Ishikawa M."/>
            <person name="Iwata M."/>
            <person name="Karol K.G."/>
            <person name="Koehler B."/>
            <person name="Kolukisaoglu U."/>
            <person name="Kubo M."/>
            <person name="Kurata T."/>
            <person name="Lalonde S."/>
            <person name="Li K."/>
            <person name="Li Y."/>
            <person name="Litt A."/>
            <person name="Lyons E."/>
            <person name="Manning G."/>
            <person name="Maruyama T."/>
            <person name="Michael T.P."/>
            <person name="Mikami K."/>
            <person name="Miyazaki S."/>
            <person name="Morinaga S."/>
            <person name="Murata T."/>
            <person name="Mueller-Roeber B."/>
            <person name="Nelson D.R."/>
            <person name="Obara M."/>
            <person name="Oguri Y."/>
            <person name="Olmstead R.G."/>
            <person name="Onodera N."/>
            <person name="Petersen B.L."/>
            <person name="Pils B."/>
            <person name="Prigge M."/>
            <person name="Rensing S.A."/>
            <person name="Riano-Pachon D.M."/>
            <person name="Roberts A.W."/>
            <person name="Sato Y."/>
            <person name="Scheller H.V."/>
            <person name="Schulz B."/>
            <person name="Schulz C."/>
            <person name="Shakirov E.V."/>
            <person name="Shibagaki N."/>
            <person name="Shinohara N."/>
            <person name="Shippen D.E."/>
            <person name="Soerensen I."/>
            <person name="Sotooka R."/>
            <person name="Sugimoto N."/>
            <person name="Sugita M."/>
            <person name="Sumikawa N."/>
            <person name="Tanurdzic M."/>
            <person name="Theissen G."/>
            <person name="Ulvskov P."/>
            <person name="Wakazuki S."/>
            <person name="Weng J.K."/>
            <person name="Willats W.W."/>
            <person name="Wipf D."/>
            <person name="Wolf P.G."/>
            <person name="Yang L."/>
            <person name="Zimmer A.D."/>
            <person name="Zhu Q."/>
            <person name="Mitros T."/>
            <person name="Hellsten U."/>
            <person name="Loque D."/>
            <person name="Otillar R."/>
            <person name="Salamov A."/>
            <person name="Schmutz J."/>
            <person name="Shapiro H."/>
            <person name="Lindquist E."/>
            <person name="Lucas S."/>
            <person name="Rokhsar D."/>
            <person name="Grigoriev I.V."/>
        </authorList>
    </citation>
    <scope>NUCLEOTIDE SEQUENCE [LARGE SCALE GENOMIC DNA]</scope>
</reference>
<dbReference type="SUPFAM" id="SSF56672">
    <property type="entry name" value="DNA/RNA polymerases"/>
    <property type="match status" value="1"/>
</dbReference>
<feature type="compositionally biased region" description="Low complexity" evidence="13">
    <location>
        <begin position="9"/>
        <end position="21"/>
    </location>
</feature>
<evidence type="ECO:0000256" key="11">
    <source>
        <dbReference type="ARBA" id="ARBA00023242"/>
    </source>
</evidence>
<evidence type="ECO:0000259" key="14">
    <source>
        <dbReference type="Pfam" id="PF00136"/>
    </source>
</evidence>
<feature type="region of interest" description="Disordered" evidence="13">
    <location>
        <begin position="86"/>
        <end position="129"/>
    </location>
</feature>
<dbReference type="EMBL" id="GL377588">
    <property type="protein sequence ID" value="EFJ25004.1"/>
    <property type="molecule type" value="Genomic_DNA"/>
</dbReference>
<dbReference type="NCBIfam" id="TIGR00592">
    <property type="entry name" value="pol2"/>
    <property type="match status" value="1"/>
</dbReference>
<organism evidence="19">
    <name type="scientific">Selaginella moellendorffii</name>
    <name type="common">Spikemoss</name>
    <dbReference type="NCBI Taxonomy" id="88036"/>
    <lineage>
        <taxon>Eukaryota</taxon>
        <taxon>Viridiplantae</taxon>
        <taxon>Streptophyta</taxon>
        <taxon>Embryophyta</taxon>
        <taxon>Tracheophyta</taxon>
        <taxon>Lycopodiopsida</taxon>
        <taxon>Selaginellales</taxon>
        <taxon>Selaginellaceae</taxon>
        <taxon>Selaginella</taxon>
    </lineage>
</organism>
<dbReference type="EC" id="2.7.7.7" evidence="12"/>
<dbReference type="PANTHER" id="PTHR45861:SF1">
    <property type="entry name" value="DNA POLYMERASE ALPHA CATALYTIC SUBUNIT"/>
    <property type="match status" value="1"/>
</dbReference>
<dbReference type="Gramene" id="EFJ25004">
    <property type="protein sequence ID" value="EFJ25004"/>
    <property type="gene ID" value="SELMODRAFT_232193"/>
</dbReference>
<dbReference type="Pfam" id="PF12254">
    <property type="entry name" value="DNA_pol_alpha_N"/>
    <property type="match status" value="1"/>
</dbReference>
<evidence type="ECO:0000259" key="15">
    <source>
        <dbReference type="Pfam" id="PF03104"/>
    </source>
</evidence>
<dbReference type="Gene3D" id="1.10.287.690">
    <property type="entry name" value="Helix hairpin bin"/>
    <property type="match status" value="1"/>
</dbReference>
<feature type="region of interest" description="Disordered" evidence="13">
    <location>
        <begin position="1"/>
        <end position="21"/>
    </location>
</feature>
<evidence type="ECO:0000256" key="4">
    <source>
        <dbReference type="ARBA" id="ARBA00022695"/>
    </source>
</evidence>
<dbReference type="Pfam" id="PF08996">
    <property type="entry name" value="zf-DNA_Pol"/>
    <property type="match status" value="1"/>
</dbReference>
<dbReference type="GO" id="GO:0003688">
    <property type="term" value="F:DNA replication origin binding"/>
    <property type="evidence" value="ECO:0000318"/>
    <property type="project" value="GO_Central"/>
</dbReference>
<dbReference type="KEGG" id="smo:SELMODRAFT_232193"/>
<dbReference type="InterPro" id="IPR006172">
    <property type="entry name" value="DNA-dir_DNA_pol_B"/>
</dbReference>
<dbReference type="InterPro" id="IPR038256">
    <property type="entry name" value="Pol_alpha_znc_sf"/>
</dbReference>
<keyword evidence="10 12" id="KW-0238">DNA-binding</keyword>
<dbReference type="InterPro" id="IPR045846">
    <property type="entry name" value="POLBc_alpha"/>
</dbReference>
<dbReference type="InterPro" id="IPR006133">
    <property type="entry name" value="DNA-dir_DNA_pol_B_exonuc"/>
</dbReference>
<dbReference type="Gene3D" id="2.40.50.730">
    <property type="match status" value="1"/>
</dbReference>
<dbReference type="Pfam" id="PF00136">
    <property type="entry name" value="DNA_pol_B"/>
    <property type="match status" value="1"/>
</dbReference>
<evidence type="ECO:0000313" key="19">
    <source>
        <dbReference type="Proteomes" id="UP000001514"/>
    </source>
</evidence>
<feature type="domain" description="DNA-directed DNA polymerase family B exonuclease" evidence="15">
    <location>
        <begin position="428"/>
        <end position="686"/>
    </location>
</feature>
<dbReference type="HOGENOM" id="CLU_001718_0_1_1"/>
<dbReference type="GO" id="GO:0005658">
    <property type="term" value="C:alpha DNA polymerase:primase complex"/>
    <property type="evidence" value="ECO:0000318"/>
    <property type="project" value="GO_Central"/>
</dbReference>
<dbReference type="GO" id="GO:0006272">
    <property type="term" value="P:leading strand elongation"/>
    <property type="evidence" value="ECO:0000318"/>
    <property type="project" value="GO_Central"/>
</dbReference>
<dbReference type="Proteomes" id="UP000001514">
    <property type="component" value="Unassembled WGS sequence"/>
</dbReference>
<evidence type="ECO:0000259" key="17">
    <source>
        <dbReference type="Pfam" id="PF12254"/>
    </source>
</evidence>
<dbReference type="PROSITE" id="PS00116">
    <property type="entry name" value="DNA_POLYMERASE_B"/>
    <property type="match status" value="1"/>
</dbReference>
<evidence type="ECO:0000256" key="3">
    <source>
        <dbReference type="ARBA" id="ARBA00022679"/>
    </source>
</evidence>
<dbReference type="GO" id="GO:1902975">
    <property type="term" value="P:mitotic DNA replication initiation"/>
    <property type="evidence" value="ECO:0007669"/>
    <property type="project" value="InterPro"/>
</dbReference>
<keyword evidence="11" id="KW-0539">Nucleus</keyword>
<dbReference type="PANTHER" id="PTHR45861">
    <property type="entry name" value="DNA POLYMERASE ALPHA CATALYTIC SUBUNIT"/>
    <property type="match status" value="1"/>
</dbReference>
<evidence type="ECO:0000256" key="6">
    <source>
        <dbReference type="ARBA" id="ARBA00022723"/>
    </source>
</evidence>
<dbReference type="InterPro" id="IPR006134">
    <property type="entry name" value="DNA-dir_DNA_pol_B_multi_dom"/>
</dbReference>
<dbReference type="Gene3D" id="3.90.1600.10">
    <property type="entry name" value="Palm domain of DNA polymerase"/>
    <property type="match status" value="1"/>
</dbReference>
<dbReference type="InterPro" id="IPR017964">
    <property type="entry name" value="DNA-dir_DNA_pol_B_CS"/>
</dbReference>
<dbReference type="InterPro" id="IPR024647">
    <property type="entry name" value="DNA_pol_a_cat_su_N"/>
</dbReference>
<dbReference type="CDD" id="cd05776">
    <property type="entry name" value="DNA_polB_alpha_exo"/>
    <property type="match status" value="1"/>
</dbReference>
<comment type="similarity">
    <text evidence="2 12">Belongs to the DNA polymerase type-B family.</text>
</comment>
<dbReference type="OMA" id="RTAQNHE"/>
<keyword evidence="9 12" id="KW-0239">DNA-directed DNA polymerase</keyword>
<proteinExistence type="inferred from homology"/>
<keyword evidence="8" id="KW-0862">Zinc</keyword>
<dbReference type="SMART" id="SM00486">
    <property type="entry name" value="POLBc"/>
    <property type="match status" value="1"/>
</dbReference>
<protein>
    <recommendedName>
        <fullName evidence="12">DNA polymerase</fullName>
        <ecNumber evidence="12">2.7.7.7</ecNumber>
    </recommendedName>
</protein>
<sequence length="1419" mass="158214">MGSRENARRAAGAAGQASARSAALEQLKRLREGGGRRVDTFELKVEEQIFDRLDEKDYALLVAKRRLESQDFVVDDDGLGYADIGEEENWDVGAMPESSDEEDGAAKKKKIADPKKKRDVPSRKERELMAAASLMGKQSVSSMFAAAGSGMSVKSSKARDFDGADQVLDDVLAAVGADSVHRERKKKHRQTSEAKEDTAKVEEDSLPPPPSTSEKQAEDSAVSTSLVADAEVKIKVEEPSRELPPLPFNADHSTSENERIKAAEDSFGLGEMSALPADEMGNLSFFFLDAYEEAFGANSGTVFLFGKVQRGGKYVSCCVAVRNIQRCVFAVPGPSVFPDGLVNTLEQEATSSELKLKLQEMAREMKMELSEKLMELNVSKFSMIPVKRSYAFDRMDVRSGAHYYLKLSYPFKDPTLPGDLRGAHFTSLFGTRTSALETFLIKRRIKGPCWLSISNPHQIPCSSQISWCKVEVSVDSPKDVANISTLKPAFEIPRLIVASISLKTVVNQKQNLNEIVSASVVFCERVKVDAPMPQSEWNKQEMLEHFSIVRKLDGGVYPMGFSSEVSLINNKSGCSVLSCEGSERALLNCLMIKLHQLDPDVLVGHNISGFDLDVLLHRLQACKVPSNVWSRVGRLKRSQMPRLVGGGNNFGGGAGPGVMSCVAGRLLCDTYLSSRELVKEVSYTLTQLSKSQLGKERKEISPSEIPNMFQTSSTLFELIQSGETDAWLSLSLMFHLSVLPLTRQLTNISGNLWSKTLQGARAQRVEYLLLHEFYGRKYIVPDKVSASEKEKDNEKKRKKAQQDEDFEPDSAVEAKNKKAPAYTGGLVLEPKKGLYDKYILLLDFNSLYPSIIQEYNICFTTVERSSDGSISSLPNADAPGVLPQVLKALVDRRKQVKQWLKKTTDVLKYQQMDIQQQALKLTANSMYGCLGFPNSRFYAKFIAELITSQGREILQSTVDLVQNVLNLEVIYGDTDSIMINTGLDDLLKAKSIAAQVIKEVNKKYKLLEIDLDGVFKRMLLLKKKKYACVKVETSADGKLREVIEQRGLDIVRRDWSLLSKDVGNFILEQILSEGSREDVVDAIHDKLRKLQDDMRNGRIELEKYVITKSLSKRPEDYPDSKNQPHVQVALRRKQEGHKCFPGDTIPYVICCQEGVLGVPLAERARHPDELKAGGGGCIIDVDYYLSQQIHPVVSRLCTPIEGTDPSHIADCLGLDPSKDRYNRCEALELLCSSCAARYPFPGVSHVLTLVGEDQSEDENAGTQSLLTHQSGTSFIFCTSDEPLSIVSPQVLDRAAEFIQRYYDCWMVCDDEMCNHTSRDTILRIVGDAERGAVCPNFPRCNGRLVRQYSQVDLYNQLTHFFRLLDVNRVLQKIPERNLKAAVAVNNLRPLVDLPAQEIKNIRDRCAYRWVQMSSLCVSV</sequence>
<dbReference type="STRING" id="88036.D8RS54"/>
<dbReference type="FunFam" id="3.30.420.10:FF:000043">
    <property type="entry name" value="DNA polymerase"/>
    <property type="match status" value="1"/>
</dbReference>
<evidence type="ECO:0000256" key="10">
    <source>
        <dbReference type="ARBA" id="ARBA00023125"/>
    </source>
</evidence>
<feature type="compositionally biased region" description="Basic and acidic residues" evidence="13">
    <location>
        <begin position="785"/>
        <end position="795"/>
    </location>
</feature>
<evidence type="ECO:0000256" key="12">
    <source>
        <dbReference type="RuleBase" id="RU000442"/>
    </source>
</evidence>
<feature type="domain" description="DNA-directed DNA polymerase family B multifunctional" evidence="14">
    <location>
        <begin position="752"/>
        <end position="1200"/>
    </location>
</feature>
<dbReference type="PRINTS" id="PR00106">
    <property type="entry name" value="DNAPOLB"/>
</dbReference>
<dbReference type="FunFam" id="1.10.287.690:FF:000004">
    <property type="entry name" value="DNA polymerase"/>
    <property type="match status" value="1"/>
</dbReference>
<dbReference type="eggNOG" id="KOG0970">
    <property type="taxonomic scope" value="Eukaryota"/>
</dbReference>
<dbReference type="InterPro" id="IPR043502">
    <property type="entry name" value="DNA/RNA_pol_sf"/>
</dbReference>
<dbReference type="Gene3D" id="1.10.132.60">
    <property type="entry name" value="DNA polymerase family B, C-terminal domain"/>
    <property type="match status" value="1"/>
</dbReference>
<dbReference type="Gene3D" id="3.30.70.2820">
    <property type="match status" value="1"/>
</dbReference>
<dbReference type="InParanoid" id="D8RS54"/>
<dbReference type="InterPro" id="IPR036397">
    <property type="entry name" value="RNaseH_sf"/>
</dbReference>
<accession>D8RS54</accession>
<dbReference type="Gene3D" id="3.30.420.10">
    <property type="entry name" value="Ribonuclease H-like superfamily/Ribonuclease H"/>
    <property type="match status" value="1"/>
</dbReference>
<dbReference type="GO" id="GO:0003887">
    <property type="term" value="F:DNA-directed DNA polymerase activity"/>
    <property type="evidence" value="ECO:0000318"/>
    <property type="project" value="GO_Central"/>
</dbReference>
<name>D8RS54_SELML</name>
<feature type="domain" description="DNA polymerase alpha catalytic subunit N-terminal" evidence="17">
    <location>
        <begin position="24"/>
        <end position="91"/>
    </location>
</feature>
<dbReference type="CDD" id="cd05532">
    <property type="entry name" value="POLBc_alpha"/>
    <property type="match status" value="1"/>
</dbReference>
<keyword evidence="6" id="KW-0479">Metal-binding</keyword>
<dbReference type="GO" id="GO:0008270">
    <property type="term" value="F:zinc ion binding"/>
    <property type="evidence" value="ECO:0007669"/>
    <property type="project" value="UniProtKB-KW"/>
</dbReference>
<feature type="compositionally biased region" description="Basic and acidic residues" evidence="13">
    <location>
        <begin position="111"/>
        <end position="128"/>
    </location>
</feature>
<keyword evidence="4 12" id="KW-0548">Nucleotidyltransferase</keyword>
<dbReference type="SUPFAM" id="SSF53098">
    <property type="entry name" value="Ribonuclease H-like"/>
    <property type="match status" value="1"/>
</dbReference>
<dbReference type="GO" id="GO:0003697">
    <property type="term" value="F:single-stranded DNA binding"/>
    <property type="evidence" value="ECO:0000318"/>
    <property type="project" value="GO_Central"/>
</dbReference>
<evidence type="ECO:0000256" key="2">
    <source>
        <dbReference type="ARBA" id="ARBA00005755"/>
    </source>
</evidence>
<dbReference type="Pfam" id="PF03104">
    <property type="entry name" value="DNA_pol_B_exo1"/>
    <property type="match status" value="1"/>
</dbReference>
<evidence type="ECO:0000256" key="9">
    <source>
        <dbReference type="ARBA" id="ARBA00022932"/>
    </source>
</evidence>
<evidence type="ECO:0000313" key="18">
    <source>
        <dbReference type="EMBL" id="EFJ25004.1"/>
    </source>
</evidence>
<keyword evidence="3 12" id="KW-0808">Transferase</keyword>
<dbReference type="InterPro" id="IPR023211">
    <property type="entry name" value="DNA_pol_palm_dom_sf"/>
</dbReference>
<evidence type="ECO:0000259" key="16">
    <source>
        <dbReference type="Pfam" id="PF08996"/>
    </source>
</evidence>
<comment type="subcellular location">
    <subcellularLocation>
        <location evidence="1">Nucleus</location>
    </subcellularLocation>
</comment>
<keyword evidence="19" id="KW-1185">Reference proteome</keyword>
<dbReference type="Gene3D" id="1.10.3200.20">
    <property type="entry name" value="DNA Polymerase alpha, zinc finger"/>
    <property type="match status" value="1"/>
</dbReference>
<feature type="region of interest" description="Disordered" evidence="13">
    <location>
        <begin position="179"/>
        <end position="222"/>
    </location>
</feature>
<dbReference type="InterPro" id="IPR012337">
    <property type="entry name" value="RNaseH-like_sf"/>
</dbReference>
<keyword evidence="5 12" id="KW-0235">DNA replication</keyword>
<evidence type="ECO:0000256" key="8">
    <source>
        <dbReference type="ARBA" id="ARBA00022833"/>
    </source>
</evidence>
<dbReference type="GO" id="GO:0000166">
    <property type="term" value="F:nucleotide binding"/>
    <property type="evidence" value="ECO:0007669"/>
    <property type="project" value="InterPro"/>
</dbReference>
<feature type="compositionally biased region" description="Basic and acidic residues" evidence="13">
    <location>
        <begin position="190"/>
        <end position="203"/>
    </location>
</feature>
<feature type="region of interest" description="Disordered" evidence="13">
    <location>
        <begin position="785"/>
        <end position="814"/>
    </location>
</feature>
<evidence type="ECO:0000256" key="7">
    <source>
        <dbReference type="ARBA" id="ARBA00022771"/>
    </source>
</evidence>
<evidence type="ECO:0000256" key="1">
    <source>
        <dbReference type="ARBA" id="ARBA00004123"/>
    </source>
</evidence>
<evidence type="ECO:0000256" key="13">
    <source>
        <dbReference type="SAM" id="MobiDB-lite"/>
    </source>
</evidence>
<dbReference type="GO" id="GO:0003682">
    <property type="term" value="F:chromatin binding"/>
    <property type="evidence" value="ECO:0000318"/>
    <property type="project" value="GO_Central"/>
</dbReference>
<dbReference type="InterPro" id="IPR042087">
    <property type="entry name" value="DNA_pol_B_thumb"/>
</dbReference>
<evidence type="ECO:0000256" key="5">
    <source>
        <dbReference type="ARBA" id="ARBA00022705"/>
    </source>
</evidence>
<gene>
    <name evidence="18" type="ORF">SELMODRAFT_232193</name>
</gene>